<reference evidence="1" key="1">
    <citation type="submission" date="2022-10" db="EMBL/GenBank/DDBJ databases">
        <title>Host association and intracellularity evolved multiple times independently in the Rickettsiales.</title>
        <authorList>
            <person name="Castelli M."/>
            <person name="Nardi T."/>
            <person name="Gammuto L."/>
            <person name="Bellinzona G."/>
            <person name="Sabaneyeva E."/>
            <person name="Potekhin A."/>
            <person name="Serra V."/>
            <person name="Petroni G."/>
            <person name="Sassera D."/>
        </authorList>
    </citation>
    <scope>NUCLEOTIDE SEQUENCE [LARGE SCALE GENOMIC DNA]</scope>
    <source>
        <strain evidence="1">US_Bl 11III1</strain>
    </source>
</reference>
<sequence length="833" mass="95449">MQNSFYKLVALVALCSVLSVLYFGFSINFIVVKESIYESMEKRYGYKISSSDVKLFVSYFPEIKFSNAFIYDNRKEKVITAKEICIRYNIFTFIASVFSKQENKVIITDGSLYLNSVVKEPPPIRNVELHNVKLIYTSSDKFPDITIFNGYQNAYSLRYEGQAHIKADNSNHDFSLIWSDKELDMDFSNVKINLKKHSKDNLMELIVLNKNEEMMKYLFKFENSNDEVSINLTKINSKSHEYLYREWENFLHVNFKEHTILSNLSIPIDMPNNVNLEEIYKNRDWVQLLNNLISNGILMMDMKTNLDLQLIDEKVGDTLSINMLADSNSGAYSAFFDSKNVNINSGGYGFEDADGIGIAFMSSNITYKADNITSTSSVSIFPSFLYLSNVTNDDKNTNNLRTHIVMHQGWGGEAEWLIVHSLDKLVFSLKNNILSNFLSCSYLTDYDISGETFNQKCQYLHFLRNIKDEVHFYLIADKTMSQQLEDNGVLLHVILERDNISGEFSQLNENREFLSTMNFAVSVVNYRPNFTLNGRVKYINLNFFSSALSEFLADVTNYQKLPPEIIAISKDMDSDEVIHFMNVGFFDHQVDVECDSVTGWFLGDKKINNLMVQSQNDEGIITIRNLHGDFDNGNFDMQANISLYKDLPRYEVAFGISNIDPGVISRFLLDNNIVIDGFTSINGLLKTEGIYKSSFYHNLSGQVMMQGKAISIYNLDILSFIKYVNNSTVENFDKDKAAQTLNQNKTYFENTNCTLEIDNGIGTIDNGVISTNGISGSYALTWALLEKILKLQWRFSFINRNEKQVYLPIEIEGKIPVFSISYDFSNFLPTPTK</sequence>
<dbReference type="EMBL" id="CP110343">
    <property type="protein sequence ID" value="WPX97806.1"/>
    <property type="molecule type" value="Genomic_DNA"/>
</dbReference>
<protein>
    <submittedName>
        <fullName evidence="1">AsmA domain protein</fullName>
    </submittedName>
</protein>
<dbReference type="RefSeq" id="WP_323722457.1">
    <property type="nucleotide sequence ID" value="NZ_CP110343.1"/>
</dbReference>
<dbReference type="PANTHER" id="PTHR30441:SF8">
    <property type="entry name" value="DUF748 DOMAIN-CONTAINING PROTEIN"/>
    <property type="match status" value="1"/>
</dbReference>
<name>A0ABZ0UNW7_9RICK</name>
<evidence type="ECO:0000313" key="2">
    <source>
        <dbReference type="Proteomes" id="UP001325140"/>
    </source>
</evidence>
<dbReference type="InterPro" id="IPR052894">
    <property type="entry name" value="AsmA-related"/>
</dbReference>
<proteinExistence type="predicted"/>
<dbReference type="PANTHER" id="PTHR30441">
    <property type="entry name" value="DUF748 DOMAIN-CONTAINING PROTEIN"/>
    <property type="match status" value="1"/>
</dbReference>
<organism evidence="1 2">
    <name type="scientific">Candidatus Fokinia crypta</name>
    <dbReference type="NCBI Taxonomy" id="1920990"/>
    <lineage>
        <taxon>Bacteria</taxon>
        <taxon>Pseudomonadati</taxon>
        <taxon>Pseudomonadota</taxon>
        <taxon>Alphaproteobacteria</taxon>
        <taxon>Rickettsiales</taxon>
        <taxon>Candidatus Midichloriaceae</taxon>
        <taxon>Candidatus Fokinia</taxon>
    </lineage>
</organism>
<dbReference type="Proteomes" id="UP001325140">
    <property type="component" value="Chromosome"/>
</dbReference>
<gene>
    <name evidence="1" type="ORF">Fokcrypt_00324</name>
</gene>
<evidence type="ECO:0000313" key="1">
    <source>
        <dbReference type="EMBL" id="WPX97806.1"/>
    </source>
</evidence>
<accession>A0ABZ0UNW7</accession>
<keyword evidence="2" id="KW-1185">Reference proteome</keyword>